<dbReference type="Proteomes" id="UP001165080">
    <property type="component" value="Unassembled WGS sequence"/>
</dbReference>
<gene>
    <name evidence="1" type="primary">PLEST000735</name>
    <name evidence="1" type="ORF">PLESTB_000012900</name>
</gene>
<accession>A0A9W6B9H6</accession>
<sequence length="313" mass="33575">MTPKTACSVVCSATRIPLCPKRASRRIVCRAKASEVPTATQQRAKNGSMIRSLAAAVELNSQVQRYETFAGRSAMVGLAVAAFIEVITDHSVFFPVNNDTATTYACVALGTLATAVGIAFARGQNDSTAAGTGIDTLEAVYASLTAVKRSAASVTQAQVRGVWAAGLGRAHRRASPKRRAKARVRCTSILMPQAYALTRGPHHMSRSLRYLLFYPPPTAVVQSTPWSCSYEPLTPRHFSLSAPPRVIHQYPVPTPLHGPCRRHGTPSSWHASLPFKPPAHRLALYCLPRGGPSPAVPVPVPVPVPFCSVDPPR</sequence>
<name>A0A9W6B9H6_9CHLO</name>
<organism evidence="1 2">
    <name type="scientific">Pleodorina starrii</name>
    <dbReference type="NCBI Taxonomy" id="330485"/>
    <lineage>
        <taxon>Eukaryota</taxon>
        <taxon>Viridiplantae</taxon>
        <taxon>Chlorophyta</taxon>
        <taxon>core chlorophytes</taxon>
        <taxon>Chlorophyceae</taxon>
        <taxon>CS clade</taxon>
        <taxon>Chlamydomonadales</taxon>
        <taxon>Volvocaceae</taxon>
        <taxon>Pleodorina</taxon>
    </lineage>
</organism>
<dbReference type="AlphaFoldDB" id="A0A9W6B9H6"/>
<dbReference type="PANTHER" id="PTHR36490">
    <property type="entry name" value="STRESS ENHANCED PROTEIN 2, CHLOROPLASTIC"/>
    <property type="match status" value="1"/>
</dbReference>
<protein>
    <submittedName>
        <fullName evidence="1">Uncharacterized protein</fullName>
    </submittedName>
</protein>
<dbReference type="GO" id="GO:0071486">
    <property type="term" value="P:cellular response to high light intensity"/>
    <property type="evidence" value="ECO:0007669"/>
    <property type="project" value="InterPro"/>
</dbReference>
<dbReference type="PANTHER" id="PTHR36490:SF1">
    <property type="entry name" value="STRESS ENHANCED PROTEIN 2, CHLOROPLASTIC"/>
    <property type="match status" value="1"/>
</dbReference>
<dbReference type="InterPro" id="IPR044971">
    <property type="entry name" value="SEP2"/>
</dbReference>
<dbReference type="EMBL" id="BRXU01000001">
    <property type="protein sequence ID" value="GLC47663.1"/>
    <property type="molecule type" value="Genomic_DNA"/>
</dbReference>
<proteinExistence type="predicted"/>
<keyword evidence="2" id="KW-1185">Reference proteome</keyword>
<reference evidence="1 2" key="1">
    <citation type="journal article" date="2023" name="Commun. Biol.">
        <title>Reorganization of the ancestral sex-determining regions during the evolution of trioecy in Pleodorina starrii.</title>
        <authorList>
            <person name="Takahashi K."/>
            <person name="Suzuki S."/>
            <person name="Kawai-Toyooka H."/>
            <person name="Yamamoto K."/>
            <person name="Hamaji T."/>
            <person name="Ootsuki R."/>
            <person name="Yamaguchi H."/>
            <person name="Kawachi M."/>
            <person name="Higashiyama T."/>
            <person name="Nozaki H."/>
        </authorList>
    </citation>
    <scope>NUCLEOTIDE SEQUENCE [LARGE SCALE GENOMIC DNA]</scope>
    <source>
        <strain evidence="1 2">NIES-4479</strain>
    </source>
</reference>
<evidence type="ECO:0000313" key="1">
    <source>
        <dbReference type="EMBL" id="GLC47663.1"/>
    </source>
</evidence>
<evidence type="ECO:0000313" key="2">
    <source>
        <dbReference type="Proteomes" id="UP001165080"/>
    </source>
</evidence>
<comment type="caution">
    <text evidence="1">The sequence shown here is derived from an EMBL/GenBank/DDBJ whole genome shotgun (WGS) entry which is preliminary data.</text>
</comment>